<feature type="domain" description="SLH" evidence="2">
    <location>
        <begin position="8"/>
        <end position="65"/>
    </location>
</feature>
<dbReference type="Proteomes" id="UP001527099">
    <property type="component" value="Unassembled WGS sequence"/>
</dbReference>
<protein>
    <submittedName>
        <fullName evidence="3">S-layer homology domain-containing protein</fullName>
    </submittedName>
</protein>
<feature type="region of interest" description="Disordered" evidence="1">
    <location>
        <begin position="1"/>
        <end position="21"/>
    </location>
</feature>
<organism evidence="3 4">
    <name type="scientific">Paenibacillus alginolyticus</name>
    <dbReference type="NCBI Taxonomy" id="59839"/>
    <lineage>
        <taxon>Bacteria</taxon>
        <taxon>Bacillati</taxon>
        <taxon>Bacillota</taxon>
        <taxon>Bacilli</taxon>
        <taxon>Bacillales</taxon>
        <taxon>Paenibacillaceae</taxon>
        <taxon>Paenibacillus</taxon>
    </lineage>
</organism>
<evidence type="ECO:0000313" key="3">
    <source>
        <dbReference type="EMBL" id="MCY9691481.1"/>
    </source>
</evidence>
<dbReference type="InterPro" id="IPR001119">
    <property type="entry name" value="SLH_dom"/>
</dbReference>
<evidence type="ECO:0000256" key="1">
    <source>
        <dbReference type="SAM" id="MobiDB-lite"/>
    </source>
</evidence>
<accession>A0ABT4G5N8</accession>
<name>A0ABT4G5N8_9BACL</name>
<evidence type="ECO:0000313" key="4">
    <source>
        <dbReference type="Proteomes" id="UP001527099"/>
    </source>
</evidence>
<gene>
    <name evidence="3" type="ORF">M5X19_00875</name>
</gene>
<keyword evidence="4" id="KW-1185">Reference proteome</keyword>
<dbReference type="EMBL" id="JAMDMX010000001">
    <property type="protein sequence ID" value="MCY9691481.1"/>
    <property type="molecule type" value="Genomic_DNA"/>
</dbReference>
<dbReference type="PROSITE" id="PS51272">
    <property type="entry name" value="SLH"/>
    <property type="match status" value="1"/>
</dbReference>
<comment type="caution">
    <text evidence="3">The sequence shown here is derived from an EMBL/GenBank/DDBJ whole genome shotgun (WGS) entry which is preliminary data.</text>
</comment>
<proteinExistence type="predicted"/>
<dbReference type="Pfam" id="PF00395">
    <property type="entry name" value="SLH"/>
    <property type="match status" value="1"/>
</dbReference>
<dbReference type="RefSeq" id="WP_268613363.1">
    <property type="nucleotide sequence ID" value="NZ_JAMDMX010000001.1"/>
</dbReference>
<sequence length="65" mass="6660">MEHSSPTKRSAGKKSSSSSYAASSIKDAAEAGIINGKKDGVFDPQGNATRAEALTVVLNALNLNP</sequence>
<reference evidence="3 4" key="1">
    <citation type="submission" date="2022-05" db="EMBL/GenBank/DDBJ databases">
        <title>Genome Sequencing of Bee-Associated Microbes.</title>
        <authorList>
            <person name="Dunlap C."/>
        </authorList>
    </citation>
    <scope>NUCLEOTIDE SEQUENCE [LARGE SCALE GENOMIC DNA]</scope>
    <source>
        <strain evidence="3 4">NRRL B-14421</strain>
    </source>
</reference>
<evidence type="ECO:0000259" key="2">
    <source>
        <dbReference type="PROSITE" id="PS51272"/>
    </source>
</evidence>